<organism evidence="2 3">
    <name type="scientific">Saccharospirillum salsuginis</name>
    <dbReference type="NCBI Taxonomy" id="418750"/>
    <lineage>
        <taxon>Bacteria</taxon>
        <taxon>Pseudomonadati</taxon>
        <taxon>Pseudomonadota</taxon>
        <taxon>Gammaproteobacteria</taxon>
        <taxon>Oceanospirillales</taxon>
        <taxon>Saccharospirillaceae</taxon>
        <taxon>Saccharospirillum</taxon>
    </lineage>
</organism>
<dbReference type="GO" id="GO:0071555">
    <property type="term" value="P:cell wall organization"/>
    <property type="evidence" value="ECO:0007669"/>
    <property type="project" value="InterPro"/>
</dbReference>
<dbReference type="GO" id="GO:0030288">
    <property type="term" value="C:outer membrane-bounded periplasmic space"/>
    <property type="evidence" value="ECO:0007669"/>
    <property type="project" value="InterPro"/>
</dbReference>
<dbReference type="RefSeq" id="WP_189606687.1">
    <property type="nucleotide sequence ID" value="NZ_BMXR01000001.1"/>
</dbReference>
<feature type="domain" description="Pili assembly chaperone N-terminal" evidence="1">
    <location>
        <begin position="36"/>
        <end position="139"/>
    </location>
</feature>
<proteinExistence type="predicted"/>
<sequence length="233" mass="26219">MRRFIEGLTVILMLLAGLARAASIEVTPVLQERPVGENTAVYDLVNRGDRAVTMQVRLQAWRQSDGIRLLSDTTDLQVTPPLVTLEPGQSERVRVTLETERSGREQAYRVQFIQVPETAEAIQPGVRTLLKLDTPLFFQAESPKTELNWRVRHSLDGWQLVVRNAGTRFARLTDPVLEVGSDRRIAIEQGLLYILPGSSITWPLALTDAEAHRDLSLQFKTGGRVRFQPLEGR</sequence>
<comment type="caution">
    <text evidence="2">The sequence shown here is derived from an EMBL/GenBank/DDBJ whole genome shotgun (WGS) entry which is preliminary data.</text>
</comment>
<evidence type="ECO:0000259" key="1">
    <source>
        <dbReference type="Pfam" id="PF00345"/>
    </source>
</evidence>
<dbReference type="InterPro" id="IPR016147">
    <property type="entry name" value="Pili_assmbl_chaperone_N"/>
</dbReference>
<dbReference type="AlphaFoldDB" id="A0A918N5L6"/>
<dbReference type="InterPro" id="IPR050643">
    <property type="entry name" value="Periplasmic_pilus_chap"/>
</dbReference>
<evidence type="ECO:0000313" key="2">
    <source>
        <dbReference type="EMBL" id="GGX39616.1"/>
    </source>
</evidence>
<reference evidence="2" key="1">
    <citation type="journal article" date="2014" name="Int. J. Syst. Evol. Microbiol.">
        <title>Complete genome sequence of Corynebacterium casei LMG S-19264T (=DSM 44701T), isolated from a smear-ripened cheese.</title>
        <authorList>
            <consortium name="US DOE Joint Genome Institute (JGI-PGF)"/>
            <person name="Walter F."/>
            <person name="Albersmeier A."/>
            <person name="Kalinowski J."/>
            <person name="Ruckert C."/>
        </authorList>
    </citation>
    <scope>NUCLEOTIDE SEQUENCE</scope>
    <source>
        <strain evidence="2">KCTC 22169</strain>
    </source>
</reference>
<dbReference type="InterPro" id="IPR008962">
    <property type="entry name" value="PapD-like_sf"/>
</dbReference>
<dbReference type="PANTHER" id="PTHR30251">
    <property type="entry name" value="PILUS ASSEMBLY CHAPERONE"/>
    <property type="match status" value="1"/>
</dbReference>
<keyword evidence="3" id="KW-1185">Reference proteome</keyword>
<name>A0A918N5L6_9GAMM</name>
<dbReference type="PANTHER" id="PTHR30251:SF4">
    <property type="entry name" value="SLR1668 PROTEIN"/>
    <property type="match status" value="1"/>
</dbReference>
<dbReference type="EMBL" id="BMXR01000001">
    <property type="protein sequence ID" value="GGX39616.1"/>
    <property type="molecule type" value="Genomic_DNA"/>
</dbReference>
<dbReference type="Pfam" id="PF00345">
    <property type="entry name" value="PapD_N"/>
    <property type="match status" value="1"/>
</dbReference>
<reference evidence="2" key="2">
    <citation type="submission" date="2020-09" db="EMBL/GenBank/DDBJ databases">
        <authorList>
            <person name="Sun Q."/>
            <person name="Kim S."/>
        </authorList>
    </citation>
    <scope>NUCLEOTIDE SEQUENCE</scope>
    <source>
        <strain evidence="2">KCTC 22169</strain>
    </source>
</reference>
<protein>
    <submittedName>
        <fullName evidence="2">Pilus assembly protein</fullName>
    </submittedName>
</protein>
<dbReference type="SUPFAM" id="SSF49354">
    <property type="entry name" value="PapD-like"/>
    <property type="match status" value="1"/>
</dbReference>
<dbReference type="Proteomes" id="UP000626148">
    <property type="component" value="Unassembled WGS sequence"/>
</dbReference>
<accession>A0A918N5L6</accession>
<dbReference type="Gene3D" id="2.60.40.10">
    <property type="entry name" value="Immunoglobulins"/>
    <property type="match status" value="1"/>
</dbReference>
<evidence type="ECO:0000313" key="3">
    <source>
        <dbReference type="Proteomes" id="UP000626148"/>
    </source>
</evidence>
<dbReference type="InterPro" id="IPR013783">
    <property type="entry name" value="Ig-like_fold"/>
</dbReference>
<gene>
    <name evidence="2" type="ORF">GCM10007392_02590</name>
</gene>